<evidence type="ECO:0000313" key="3">
    <source>
        <dbReference type="Proteomes" id="UP000240508"/>
    </source>
</evidence>
<evidence type="ECO:0000256" key="1">
    <source>
        <dbReference type="SAM" id="MobiDB-lite"/>
    </source>
</evidence>
<dbReference type="EMBL" id="KY000218">
    <property type="protein sequence ID" value="APL99200.1"/>
    <property type="molecule type" value="Genomic_DNA"/>
</dbReference>
<dbReference type="GeneID" id="54984408"/>
<feature type="region of interest" description="Disordered" evidence="1">
    <location>
        <begin position="16"/>
        <end position="56"/>
    </location>
</feature>
<evidence type="ECO:0000313" key="2">
    <source>
        <dbReference type="EMBL" id="APL99200.1"/>
    </source>
</evidence>
<protein>
    <submittedName>
        <fullName evidence="2">Uncharacterized protein</fullName>
    </submittedName>
</protein>
<organism evidence="2 3">
    <name type="scientific">Bordetella phage MW2</name>
    <dbReference type="NCBI Taxonomy" id="1916126"/>
    <lineage>
        <taxon>Viruses</taxon>
        <taxon>Duplodnaviria</taxon>
        <taxon>Heunggongvirae</taxon>
        <taxon>Uroviricota</taxon>
        <taxon>Caudoviricetes</taxon>
        <taxon>Mesyanzhinovviridae</taxon>
        <taxon>Rabinowitzvirinae</taxon>
        <taxon>Vojvodinavirus</taxon>
        <taxon>Vojvodinavirus MW2</taxon>
        <taxon>Bordetella virus MW2</taxon>
    </lineage>
</organism>
<dbReference type="RefSeq" id="YP_009794156.1">
    <property type="nucleotide sequence ID" value="NC_047879.1"/>
</dbReference>
<keyword evidence="3" id="KW-1185">Reference proteome</keyword>
<name>A0A2D0W983_9CAUD</name>
<proteinExistence type="predicted"/>
<reference evidence="2 3" key="1">
    <citation type="submission" date="2016-10" db="EMBL/GenBank/DDBJ databases">
        <title>Properties of three new Bordetella phage species from family Siphoviridae.</title>
        <authorList>
            <person name="Knezevic P."/>
            <person name="Petrovic Fabijan A."/>
            <person name="Doffkay Z."/>
            <person name="Rakhely G."/>
        </authorList>
    </citation>
    <scope>NUCLEOTIDE SEQUENCE [LARGE SCALE GENOMIC DNA]</scope>
</reference>
<dbReference type="KEGG" id="vg:54984408"/>
<accession>A0A2D0W983</accession>
<sequence>MAKSGTLIKCANKMVASTRSGVRNGPGNKNIAHGATREPRPSGPTAPIKGADKGGV</sequence>
<dbReference type="Proteomes" id="UP000240508">
    <property type="component" value="Segment"/>
</dbReference>